<evidence type="ECO:0000313" key="3">
    <source>
        <dbReference type="EMBL" id="API58045.1"/>
    </source>
</evidence>
<name>A0A1L3ZQZ6_9SPHN</name>
<evidence type="ECO:0000313" key="4">
    <source>
        <dbReference type="Proteomes" id="UP000182063"/>
    </source>
</evidence>
<dbReference type="OrthoDB" id="7504626at2"/>
<dbReference type="NCBIfam" id="NF033947">
    <property type="entry name" value="PEP-cistern"/>
    <property type="match status" value="1"/>
</dbReference>
<dbReference type="InterPro" id="IPR013424">
    <property type="entry name" value="Ice-binding_C"/>
</dbReference>
<feature type="domain" description="Ice-binding protein C-terminal" evidence="2">
    <location>
        <begin position="202"/>
        <end position="225"/>
    </location>
</feature>
<reference evidence="4" key="1">
    <citation type="submission" date="2016-11" db="EMBL/GenBank/DDBJ databases">
        <title>Complete Genome Sequence of alachlor-degrading Sphingomonas sp. strain JJ-A5.</title>
        <authorList>
            <person name="Lee H."/>
            <person name="Ka J.-O."/>
        </authorList>
    </citation>
    <scope>NUCLEOTIDE SEQUENCE [LARGE SCALE GENOMIC DNA]</scope>
    <source>
        <strain evidence="4">JJ-A5</strain>
    </source>
</reference>
<dbReference type="Pfam" id="PF07589">
    <property type="entry name" value="PEP-CTERM"/>
    <property type="match status" value="1"/>
</dbReference>
<sequence length="233" mass="24019">MRKSVFALLTGISLAAVAPAQAATFTNGDYSLNFNGISESYSLYPDPVPGLAATLDLTVSGAGTDSWTLVYKLSNLSDPSIWEKTRITALGFDVLSGGFTGGSVDGDDVFNKTFTPGGFPSLDGLGGDRNVCINGNPGGGACQGGGNAGPTTGNFITGTITLNFSSDLASLELDDGIIRWQSLDSEELGFSGDSGIGLVSEIPEPATWMTMIAGFGLIGMSLRRRRTAAQVLA</sequence>
<organism evidence="3 4">
    <name type="scientific">Tardibacter chloracetimidivorans</name>
    <dbReference type="NCBI Taxonomy" id="1921510"/>
    <lineage>
        <taxon>Bacteria</taxon>
        <taxon>Pseudomonadati</taxon>
        <taxon>Pseudomonadota</taxon>
        <taxon>Alphaproteobacteria</taxon>
        <taxon>Sphingomonadales</taxon>
        <taxon>Sphingomonadaceae</taxon>
        <taxon>Tardibacter</taxon>
    </lineage>
</organism>
<gene>
    <name evidence="3" type="ORF">BSL82_00970</name>
</gene>
<dbReference type="STRING" id="1921510.BSL82_00970"/>
<feature type="signal peptide" evidence="1">
    <location>
        <begin position="1"/>
        <end position="22"/>
    </location>
</feature>
<keyword evidence="4" id="KW-1185">Reference proteome</keyword>
<dbReference type="AlphaFoldDB" id="A0A1L3ZQZ6"/>
<proteinExistence type="predicted"/>
<dbReference type="NCBIfam" id="NF035944">
    <property type="entry name" value="PEPxxWA-CTERM"/>
    <property type="match status" value="1"/>
</dbReference>
<accession>A0A1L3ZQZ6</accession>
<protein>
    <recommendedName>
        <fullName evidence="2">Ice-binding protein C-terminal domain-containing protein</fullName>
    </recommendedName>
</protein>
<dbReference type="RefSeq" id="WP_072595621.1">
    <property type="nucleotide sequence ID" value="NZ_CP018221.1"/>
</dbReference>
<evidence type="ECO:0000256" key="1">
    <source>
        <dbReference type="SAM" id="SignalP"/>
    </source>
</evidence>
<keyword evidence="1" id="KW-0732">Signal</keyword>
<dbReference type="EMBL" id="CP018221">
    <property type="protein sequence ID" value="API58045.1"/>
    <property type="molecule type" value="Genomic_DNA"/>
</dbReference>
<evidence type="ECO:0000259" key="2">
    <source>
        <dbReference type="Pfam" id="PF07589"/>
    </source>
</evidence>
<feature type="chain" id="PRO_5012995860" description="Ice-binding protein C-terminal domain-containing protein" evidence="1">
    <location>
        <begin position="23"/>
        <end position="233"/>
    </location>
</feature>
<dbReference type="KEGG" id="sphj:BSL82_00970"/>
<dbReference type="Proteomes" id="UP000182063">
    <property type="component" value="Chromosome"/>
</dbReference>
<dbReference type="NCBIfam" id="TIGR02595">
    <property type="entry name" value="PEP_CTERM"/>
    <property type="match status" value="1"/>
</dbReference>